<dbReference type="PANTHER" id="PTHR43252">
    <property type="entry name" value="TRANSCRIPTIONAL REGULATOR YQJI"/>
    <property type="match status" value="1"/>
</dbReference>
<dbReference type="PANTHER" id="PTHR43252:SF2">
    <property type="entry name" value="TRANSCRIPTION REGULATOR, PADR-LIKE FAMILY"/>
    <property type="match status" value="1"/>
</dbReference>
<dbReference type="SUPFAM" id="SSF46785">
    <property type="entry name" value="Winged helix' DNA-binding domain"/>
    <property type="match status" value="1"/>
</dbReference>
<sequence>MKINLERLRKGTLKMLILEALDKKPMHAYEIIKSIETKFNGIYKPSPGSIYPVLKQLISSDLVTVEEKENKKIYSITDKGKETLKEMKSEVKYIFSSKNQYRKLVSELFDLGLILYNYKDNINEENFSKIQELLEKCKNEIESILEKSK</sequence>
<evidence type="ECO:0000313" key="3">
    <source>
        <dbReference type="Proteomes" id="UP000248410"/>
    </source>
</evidence>
<dbReference type="KEGG" id="asul:DFR86_02095"/>
<keyword evidence="3" id="KW-1185">Reference proteome</keyword>
<dbReference type="InterPro" id="IPR005149">
    <property type="entry name" value="Tscrpt_reg_PadR_N"/>
</dbReference>
<name>A0A2U9IKA5_9CREN</name>
<feature type="domain" description="Transcription regulator PadR N-terminal" evidence="1">
    <location>
        <begin position="17"/>
        <end position="86"/>
    </location>
</feature>
<dbReference type="OrthoDB" id="56053at2157"/>
<reference evidence="2 3" key="1">
    <citation type="submission" date="2018-05" db="EMBL/GenBank/DDBJ databases">
        <title>Complete Genome Sequences of Extremely Thermoacidophilic, Metal-Mobilizing Type-Strain Members of the Archaeal Family Sulfolobaceae: Acidianus brierleyi DSM-1651T, Acidianus sulfidivorans DSM-18786T, Metallosphaera hakonensis DSM-7519T, and Metallosphaera prunae DSM-10039T.</title>
        <authorList>
            <person name="Counts J.A."/>
            <person name="Kelly R.M."/>
        </authorList>
    </citation>
    <scope>NUCLEOTIDE SEQUENCE [LARGE SCALE GENOMIC DNA]</scope>
    <source>
        <strain evidence="2 3">JP7</strain>
    </source>
</reference>
<dbReference type="InterPro" id="IPR036390">
    <property type="entry name" value="WH_DNA-bd_sf"/>
</dbReference>
<accession>A0A2U9IKA5</accession>
<gene>
    <name evidence="2" type="ORF">DFR86_02095</name>
</gene>
<dbReference type="Proteomes" id="UP000248410">
    <property type="component" value="Chromosome"/>
</dbReference>
<protein>
    <submittedName>
        <fullName evidence="2">PadR family transcriptional regulator</fullName>
    </submittedName>
</protein>
<dbReference type="Pfam" id="PF03551">
    <property type="entry name" value="PadR"/>
    <property type="match status" value="1"/>
</dbReference>
<dbReference type="AlphaFoldDB" id="A0A2U9IKA5"/>
<dbReference type="InterPro" id="IPR036388">
    <property type="entry name" value="WH-like_DNA-bd_sf"/>
</dbReference>
<dbReference type="Gene3D" id="1.10.10.10">
    <property type="entry name" value="Winged helix-like DNA-binding domain superfamily/Winged helix DNA-binding domain"/>
    <property type="match status" value="1"/>
</dbReference>
<dbReference type="EMBL" id="CP029288">
    <property type="protein sequence ID" value="AWR96458.1"/>
    <property type="molecule type" value="Genomic_DNA"/>
</dbReference>
<evidence type="ECO:0000313" key="2">
    <source>
        <dbReference type="EMBL" id="AWR96458.1"/>
    </source>
</evidence>
<proteinExistence type="predicted"/>
<evidence type="ECO:0000259" key="1">
    <source>
        <dbReference type="Pfam" id="PF03551"/>
    </source>
</evidence>
<organism evidence="2 3">
    <name type="scientific">Acidianus sulfidivorans JP7</name>
    <dbReference type="NCBI Taxonomy" id="619593"/>
    <lineage>
        <taxon>Archaea</taxon>
        <taxon>Thermoproteota</taxon>
        <taxon>Thermoprotei</taxon>
        <taxon>Sulfolobales</taxon>
        <taxon>Sulfolobaceae</taxon>
        <taxon>Acidianus</taxon>
    </lineage>
</organism>